<keyword evidence="1" id="KW-1133">Transmembrane helix</keyword>
<evidence type="ECO:0000313" key="3">
    <source>
        <dbReference type="Proteomes" id="UP000438429"/>
    </source>
</evidence>
<name>A0A6A4S604_SCOMX</name>
<dbReference type="EMBL" id="VEVO01000019">
    <property type="protein sequence ID" value="KAF0026960.1"/>
    <property type="molecule type" value="Genomic_DNA"/>
</dbReference>
<keyword evidence="1" id="KW-0472">Membrane</keyword>
<keyword evidence="1" id="KW-0812">Transmembrane</keyword>
<sequence>MSATSVRSCPVQYFLTEVRDGAEDDGSHLRHLHLHLPPQSRRDSRSLLLCQKGMNDCGNVIMRLVSPNECLFILVNVGPEAMNVTYECEFTVNKDHLDYTERGKPTRLLPGTGQKETETDCVLRPPPPLPPLQMCRLSWILIGLLALMFLFACVITCVYVRQRATHISVLEPEVRLREISSSQTHRSEFDCNCEASSVALRLD</sequence>
<comment type="caution">
    <text evidence="2">The sequence shown here is derived from an EMBL/GenBank/DDBJ whole genome shotgun (WGS) entry which is preliminary data.</text>
</comment>
<evidence type="ECO:0000256" key="1">
    <source>
        <dbReference type="SAM" id="Phobius"/>
    </source>
</evidence>
<gene>
    <name evidence="2" type="ORF">F2P81_021697</name>
</gene>
<reference evidence="2 3" key="1">
    <citation type="submission" date="2019-06" db="EMBL/GenBank/DDBJ databases">
        <title>Draft genomes of female and male turbot (Scophthalmus maximus).</title>
        <authorList>
            <person name="Xu H."/>
            <person name="Xu X.-W."/>
            <person name="Shao C."/>
            <person name="Chen S."/>
        </authorList>
    </citation>
    <scope>NUCLEOTIDE SEQUENCE [LARGE SCALE GENOMIC DNA]</scope>
    <source>
        <strain evidence="2">Ysfricsl-2016a</strain>
        <tissue evidence="2">Blood</tissue>
    </source>
</reference>
<evidence type="ECO:0000313" key="2">
    <source>
        <dbReference type="EMBL" id="KAF0026960.1"/>
    </source>
</evidence>
<proteinExistence type="predicted"/>
<accession>A0A6A4S604</accession>
<dbReference type="AlphaFoldDB" id="A0A6A4S604"/>
<dbReference type="Proteomes" id="UP000438429">
    <property type="component" value="Unassembled WGS sequence"/>
</dbReference>
<protein>
    <submittedName>
        <fullName evidence="2">Uncharacterized protein</fullName>
    </submittedName>
</protein>
<organism evidence="2 3">
    <name type="scientific">Scophthalmus maximus</name>
    <name type="common">Turbot</name>
    <name type="synonym">Psetta maxima</name>
    <dbReference type="NCBI Taxonomy" id="52904"/>
    <lineage>
        <taxon>Eukaryota</taxon>
        <taxon>Metazoa</taxon>
        <taxon>Chordata</taxon>
        <taxon>Craniata</taxon>
        <taxon>Vertebrata</taxon>
        <taxon>Euteleostomi</taxon>
        <taxon>Actinopterygii</taxon>
        <taxon>Neopterygii</taxon>
        <taxon>Teleostei</taxon>
        <taxon>Neoteleostei</taxon>
        <taxon>Acanthomorphata</taxon>
        <taxon>Carangaria</taxon>
        <taxon>Pleuronectiformes</taxon>
        <taxon>Pleuronectoidei</taxon>
        <taxon>Scophthalmidae</taxon>
        <taxon>Scophthalmus</taxon>
    </lineage>
</organism>
<feature type="transmembrane region" description="Helical" evidence="1">
    <location>
        <begin position="137"/>
        <end position="160"/>
    </location>
</feature>